<proteinExistence type="predicted"/>
<sequence length="64" mass="6501">MSHSTRSGVAVAVTLTEPAEAVRLTSLHVWPCTHNQTGRPTNAVVSGAGARPISGRGNGSCSMA</sequence>
<evidence type="ECO:0000313" key="3">
    <source>
        <dbReference type="Proteomes" id="UP001348641"/>
    </source>
</evidence>
<name>A0ABU7KMS6_9ACTN</name>
<protein>
    <submittedName>
        <fullName evidence="2">Uncharacterized protein</fullName>
    </submittedName>
</protein>
<accession>A0ABU7KMS6</accession>
<dbReference type="EMBL" id="JAUUCC010000017">
    <property type="protein sequence ID" value="MEE2050596.1"/>
    <property type="molecule type" value="Genomic_DNA"/>
</dbReference>
<evidence type="ECO:0000256" key="1">
    <source>
        <dbReference type="SAM" id="MobiDB-lite"/>
    </source>
</evidence>
<dbReference type="RefSeq" id="WP_330157798.1">
    <property type="nucleotide sequence ID" value="NZ_JAUUCC010000017.1"/>
</dbReference>
<comment type="caution">
    <text evidence="2">The sequence shown here is derived from an EMBL/GenBank/DDBJ whole genome shotgun (WGS) entry which is preliminary data.</text>
</comment>
<gene>
    <name evidence="2" type="ORF">Q8A49_08805</name>
</gene>
<reference evidence="2 3" key="1">
    <citation type="submission" date="2023-07" db="EMBL/GenBank/DDBJ databases">
        <authorList>
            <person name="Girao M."/>
            <person name="Carvalho M.F."/>
        </authorList>
    </citation>
    <scope>NUCLEOTIDE SEQUENCE [LARGE SCALE GENOMIC DNA]</scope>
    <source>
        <strain evidence="2 3">66/93</strain>
    </source>
</reference>
<feature type="region of interest" description="Disordered" evidence="1">
    <location>
        <begin position="36"/>
        <end position="64"/>
    </location>
</feature>
<dbReference type="Proteomes" id="UP001348641">
    <property type="component" value="Unassembled WGS sequence"/>
</dbReference>
<evidence type="ECO:0000313" key="2">
    <source>
        <dbReference type="EMBL" id="MEE2050596.1"/>
    </source>
</evidence>
<organism evidence="2 3">
    <name type="scientific">Nocardiopsis tropica</name>
    <dbReference type="NCBI Taxonomy" id="109330"/>
    <lineage>
        <taxon>Bacteria</taxon>
        <taxon>Bacillati</taxon>
        <taxon>Actinomycetota</taxon>
        <taxon>Actinomycetes</taxon>
        <taxon>Streptosporangiales</taxon>
        <taxon>Nocardiopsidaceae</taxon>
        <taxon>Nocardiopsis</taxon>
    </lineage>
</organism>